<dbReference type="EMBL" id="OBEL01000003">
    <property type="protein sequence ID" value="SNZ19749.1"/>
    <property type="molecule type" value="Genomic_DNA"/>
</dbReference>
<organism evidence="1 2">
    <name type="scientific">Cohaesibacter gelatinilyticus</name>
    <dbReference type="NCBI Taxonomy" id="372072"/>
    <lineage>
        <taxon>Bacteria</taxon>
        <taxon>Pseudomonadati</taxon>
        <taxon>Pseudomonadota</taxon>
        <taxon>Alphaproteobacteria</taxon>
        <taxon>Hyphomicrobiales</taxon>
        <taxon>Cohaesibacteraceae</taxon>
    </lineage>
</organism>
<dbReference type="Proteomes" id="UP000219439">
    <property type="component" value="Unassembled WGS sequence"/>
</dbReference>
<accession>A0A285PDG3</accession>
<sequence length="36" mass="3760">MSISLIKIATMTTGKMTAGAIAADMLKRTTTTTTKV</sequence>
<evidence type="ECO:0000313" key="1">
    <source>
        <dbReference type="EMBL" id="SNZ19749.1"/>
    </source>
</evidence>
<proteinExistence type="predicted"/>
<protein>
    <submittedName>
        <fullName evidence="1">Uncharacterized protein</fullName>
    </submittedName>
</protein>
<keyword evidence="2" id="KW-1185">Reference proteome</keyword>
<name>A0A285PDG3_9HYPH</name>
<evidence type="ECO:0000313" key="2">
    <source>
        <dbReference type="Proteomes" id="UP000219439"/>
    </source>
</evidence>
<reference evidence="1 2" key="1">
    <citation type="submission" date="2017-09" db="EMBL/GenBank/DDBJ databases">
        <authorList>
            <person name="Ehlers B."/>
            <person name="Leendertz F.H."/>
        </authorList>
    </citation>
    <scope>NUCLEOTIDE SEQUENCE [LARGE SCALE GENOMIC DNA]</scope>
    <source>
        <strain evidence="1 2">DSM 18289</strain>
    </source>
</reference>
<dbReference type="AlphaFoldDB" id="A0A285PDG3"/>
<gene>
    <name evidence="1" type="ORF">SAMN06265368_2841</name>
</gene>